<dbReference type="EMBL" id="CP009516">
    <property type="protein sequence ID" value="AKB79116.1"/>
    <property type="molecule type" value="Genomic_DNA"/>
</dbReference>
<protein>
    <submittedName>
        <fullName evidence="2">Uncharacterized protein</fullName>
    </submittedName>
</protein>
<feature type="transmembrane region" description="Helical" evidence="1">
    <location>
        <begin position="6"/>
        <end position="21"/>
    </location>
</feature>
<dbReference type="PATRIC" id="fig|1434110.4.peg.3396"/>
<keyword evidence="1" id="KW-0472">Membrane</keyword>
<feature type="transmembrane region" description="Helical" evidence="1">
    <location>
        <begin position="73"/>
        <end position="95"/>
    </location>
</feature>
<dbReference type="KEGG" id="mhor:MSHOH_2633"/>
<keyword evidence="3" id="KW-1185">Reference proteome</keyword>
<accession>A0A0E3SDZ8</accession>
<name>A0A0E3SDZ8_9EURY</name>
<feature type="transmembrane region" description="Helical" evidence="1">
    <location>
        <begin position="28"/>
        <end position="46"/>
    </location>
</feature>
<dbReference type="GeneID" id="24831933"/>
<keyword evidence="1" id="KW-1133">Transmembrane helix</keyword>
<evidence type="ECO:0000313" key="2">
    <source>
        <dbReference type="EMBL" id="AKB79116.1"/>
    </source>
</evidence>
<dbReference type="Proteomes" id="UP000033101">
    <property type="component" value="Chromosome"/>
</dbReference>
<organism evidence="2 3">
    <name type="scientific">Methanosarcina horonobensis HB-1 = JCM 15518</name>
    <dbReference type="NCBI Taxonomy" id="1434110"/>
    <lineage>
        <taxon>Archaea</taxon>
        <taxon>Methanobacteriati</taxon>
        <taxon>Methanobacteriota</taxon>
        <taxon>Stenosarchaea group</taxon>
        <taxon>Methanomicrobia</taxon>
        <taxon>Methanosarcinales</taxon>
        <taxon>Methanosarcinaceae</taxon>
        <taxon>Methanosarcina</taxon>
    </lineage>
</organism>
<dbReference type="AlphaFoldDB" id="A0A0E3SDZ8"/>
<reference evidence="2 3" key="1">
    <citation type="submission" date="2014-07" db="EMBL/GenBank/DDBJ databases">
        <title>Methanogenic archaea and the global carbon cycle.</title>
        <authorList>
            <person name="Henriksen J.R."/>
            <person name="Luke J."/>
            <person name="Reinhart S."/>
            <person name="Benedict M.N."/>
            <person name="Youngblut N.D."/>
            <person name="Metcalf M.E."/>
            <person name="Whitaker R.J."/>
            <person name="Metcalf W.W."/>
        </authorList>
    </citation>
    <scope>NUCLEOTIDE SEQUENCE [LARGE SCALE GENOMIC DNA]</scope>
    <source>
        <strain evidence="2 3">HB-1</strain>
    </source>
</reference>
<evidence type="ECO:0000313" key="3">
    <source>
        <dbReference type="Proteomes" id="UP000033101"/>
    </source>
</evidence>
<keyword evidence="1" id="KW-0812">Transmembrane</keyword>
<sequence length="104" mass="11923">MEQTFFLFLEITAFLIFFYGIERDSWHGLLIFLSSAIFLALSLASFDIEKIYVLFNETSGAIESYSTTQYDSVFGYLNSIMGLFSIALGLIKIIVYRESMKPQD</sequence>
<dbReference type="HOGENOM" id="CLU_2243862_0_0_2"/>
<dbReference type="RefSeq" id="WP_048140534.1">
    <property type="nucleotide sequence ID" value="NZ_CP009516.1"/>
</dbReference>
<dbReference type="STRING" id="1434110.MSHOH_2633"/>
<evidence type="ECO:0000256" key="1">
    <source>
        <dbReference type="SAM" id="Phobius"/>
    </source>
</evidence>
<gene>
    <name evidence="2" type="ORF">MSHOH_2633</name>
</gene>
<proteinExistence type="predicted"/>